<comment type="caution">
    <text evidence="1">The sequence shown here is derived from an EMBL/GenBank/DDBJ whole genome shotgun (WGS) entry which is preliminary data.</text>
</comment>
<organism evidence="1 2">
    <name type="scientific">Drouetiella hepatica Uher 2000/2452</name>
    <dbReference type="NCBI Taxonomy" id="904376"/>
    <lineage>
        <taxon>Bacteria</taxon>
        <taxon>Bacillati</taxon>
        <taxon>Cyanobacteriota</taxon>
        <taxon>Cyanophyceae</taxon>
        <taxon>Oculatellales</taxon>
        <taxon>Oculatellaceae</taxon>
        <taxon>Drouetiella</taxon>
    </lineage>
</organism>
<dbReference type="EMBL" id="JAHHHD010000005">
    <property type="protein sequence ID" value="MBW4658342.1"/>
    <property type="molecule type" value="Genomic_DNA"/>
</dbReference>
<reference evidence="1" key="2">
    <citation type="journal article" date="2022" name="Microbiol. Resour. Announc.">
        <title>Metagenome Sequencing to Explore Phylogenomics of Terrestrial Cyanobacteria.</title>
        <authorList>
            <person name="Ward R.D."/>
            <person name="Stajich J.E."/>
            <person name="Johansen J.R."/>
            <person name="Huntemann M."/>
            <person name="Clum A."/>
            <person name="Foster B."/>
            <person name="Foster B."/>
            <person name="Roux S."/>
            <person name="Palaniappan K."/>
            <person name="Varghese N."/>
            <person name="Mukherjee S."/>
            <person name="Reddy T.B.K."/>
            <person name="Daum C."/>
            <person name="Copeland A."/>
            <person name="Chen I.A."/>
            <person name="Ivanova N.N."/>
            <person name="Kyrpides N.C."/>
            <person name="Shapiro N."/>
            <person name="Eloe-Fadrosh E.A."/>
            <person name="Pietrasiak N."/>
        </authorList>
    </citation>
    <scope>NUCLEOTIDE SEQUENCE</scope>
    <source>
        <strain evidence="1">UHER 2000/2452</strain>
    </source>
</reference>
<evidence type="ECO:0000313" key="2">
    <source>
        <dbReference type="Proteomes" id="UP000757435"/>
    </source>
</evidence>
<dbReference type="AlphaFoldDB" id="A0A951ULP9"/>
<sequence>MEGCALEELRVALELATDDELQTLTDILFRRKFNPLDYLYTPEPIEIQSQDRQVQIASIEERFRFLGADGMTILLGKTHQISYRQVLVQVCRYLRIPYASSYSAEDLEAEVFLHLLNRAWQQLPLKEQKTLENQLQQTISESHLAQQMPAAPHNDPVSFLLKGGGALAMSSVIRPLILQLVARQFALHAATYQVARQAVLQGGATVATQIQSQAALQTASRAMATSAARYGATRSVLAVLGPAMWVWFFTDLGWRAIATNYGRVIPVVFTLAQIRLTRSDLEYCFEIA</sequence>
<name>A0A951ULP9_9CYAN</name>
<gene>
    <name evidence="1" type="ORF">KME15_06690</name>
</gene>
<reference evidence="1" key="1">
    <citation type="submission" date="2021-05" db="EMBL/GenBank/DDBJ databases">
        <authorList>
            <person name="Pietrasiak N."/>
            <person name="Ward R."/>
            <person name="Stajich J.E."/>
            <person name="Kurbessoian T."/>
        </authorList>
    </citation>
    <scope>NUCLEOTIDE SEQUENCE</scope>
    <source>
        <strain evidence="1">UHER 2000/2452</strain>
    </source>
</reference>
<accession>A0A951ULP9</accession>
<dbReference type="Proteomes" id="UP000757435">
    <property type="component" value="Unassembled WGS sequence"/>
</dbReference>
<dbReference type="PANTHER" id="PTHR37203:SF3">
    <property type="entry name" value="SLR0975 PROTEIN"/>
    <property type="match status" value="1"/>
</dbReference>
<protein>
    <submittedName>
        <fullName evidence="1">Uncharacterized protein</fullName>
    </submittedName>
</protein>
<proteinExistence type="predicted"/>
<dbReference type="PANTHER" id="PTHR37203">
    <property type="match status" value="1"/>
</dbReference>
<evidence type="ECO:0000313" key="1">
    <source>
        <dbReference type="EMBL" id="MBW4658342.1"/>
    </source>
</evidence>